<dbReference type="InterPro" id="IPR037923">
    <property type="entry name" value="HTH-like"/>
</dbReference>
<dbReference type="GO" id="GO:0003700">
    <property type="term" value="F:DNA-binding transcription factor activity"/>
    <property type="evidence" value="ECO:0007669"/>
    <property type="project" value="InterPro"/>
</dbReference>
<dbReference type="AlphaFoldDB" id="A0A1B1MVS4"/>
<dbReference type="Pfam" id="PF12833">
    <property type="entry name" value="HTH_18"/>
    <property type="match status" value="1"/>
</dbReference>
<dbReference type="InterPro" id="IPR009057">
    <property type="entry name" value="Homeodomain-like_sf"/>
</dbReference>
<feature type="domain" description="HTH araC/xylS-type" evidence="4">
    <location>
        <begin position="191"/>
        <end position="289"/>
    </location>
</feature>
<dbReference type="Pfam" id="PF02311">
    <property type="entry name" value="AraC_binding"/>
    <property type="match status" value="1"/>
</dbReference>
<dbReference type="InterPro" id="IPR018060">
    <property type="entry name" value="HTH_AraC"/>
</dbReference>
<evidence type="ECO:0000256" key="1">
    <source>
        <dbReference type="ARBA" id="ARBA00023015"/>
    </source>
</evidence>
<dbReference type="KEGG" id="pyg:AWM70_00535"/>
<evidence type="ECO:0000256" key="2">
    <source>
        <dbReference type="ARBA" id="ARBA00023125"/>
    </source>
</evidence>
<accession>A0A1B1MVS4</accession>
<dbReference type="InterPro" id="IPR018062">
    <property type="entry name" value="HTH_AraC-typ_CS"/>
</dbReference>
<dbReference type="RefSeq" id="WP_068693406.1">
    <property type="nucleotide sequence ID" value="NZ_CP014167.1"/>
</dbReference>
<sequence length="299" mass="34404">MNKPAALREPMDMPDPYFPVKLHTCRHGSCGREMFPPHWHEHMEVLYFTKGEAVIECNSVPFRVREGDVLMLNCNDLHQGTSLSDEVEYYALISDLSLLQSPSPDAMEVKYIAPFVQNRILFQHLIRGDESVTGVMDEIVREFADQQIGYELAVKSSIFKLLTLLLRGYTAETPKASSGDNTRRRNLERFAPIFEYIEQHYLEEISVSQLSRFAGLSRFHFSRLFSELTGRTVTEYVNHIRISKSEYLLCNTEMTISEIALASGYQDISYFSRTFKKFKSVPPSEFRTFAPEGSERGRP</sequence>
<dbReference type="GO" id="GO:0043565">
    <property type="term" value="F:sequence-specific DNA binding"/>
    <property type="evidence" value="ECO:0007669"/>
    <property type="project" value="InterPro"/>
</dbReference>
<dbReference type="Gene3D" id="1.10.10.60">
    <property type="entry name" value="Homeodomain-like"/>
    <property type="match status" value="2"/>
</dbReference>
<dbReference type="Proteomes" id="UP000092573">
    <property type="component" value="Chromosome"/>
</dbReference>
<evidence type="ECO:0000313" key="6">
    <source>
        <dbReference type="Proteomes" id="UP000092573"/>
    </source>
</evidence>
<dbReference type="PROSITE" id="PS01124">
    <property type="entry name" value="HTH_ARAC_FAMILY_2"/>
    <property type="match status" value="1"/>
</dbReference>
<protein>
    <submittedName>
        <fullName evidence="5">AraC family transcriptional regulator</fullName>
    </submittedName>
</protein>
<keyword evidence="3" id="KW-0804">Transcription</keyword>
<dbReference type="SMART" id="SM00342">
    <property type="entry name" value="HTH_ARAC"/>
    <property type="match status" value="1"/>
</dbReference>
<dbReference type="InterPro" id="IPR003313">
    <property type="entry name" value="AraC-bd"/>
</dbReference>
<keyword evidence="6" id="KW-1185">Reference proteome</keyword>
<dbReference type="Gene3D" id="2.60.120.10">
    <property type="entry name" value="Jelly Rolls"/>
    <property type="match status" value="1"/>
</dbReference>
<dbReference type="SUPFAM" id="SSF51215">
    <property type="entry name" value="Regulatory protein AraC"/>
    <property type="match status" value="1"/>
</dbReference>
<name>A0A1B1MVS4_9BACL</name>
<organism evidence="5 6">
    <name type="scientific">Paenibacillus yonginensis</name>
    <dbReference type="NCBI Taxonomy" id="1462996"/>
    <lineage>
        <taxon>Bacteria</taxon>
        <taxon>Bacillati</taxon>
        <taxon>Bacillota</taxon>
        <taxon>Bacilli</taxon>
        <taxon>Bacillales</taxon>
        <taxon>Paenibacillaceae</taxon>
        <taxon>Paenibacillus</taxon>
    </lineage>
</organism>
<dbReference type="PANTHER" id="PTHR43280">
    <property type="entry name" value="ARAC-FAMILY TRANSCRIPTIONAL REGULATOR"/>
    <property type="match status" value="1"/>
</dbReference>
<evidence type="ECO:0000256" key="3">
    <source>
        <dbReference type="ARBA" id="ARBA00023163"/>
    </source>
</evidence>
<dbReference type="EMBL" id="CP014167">
    <property type="protein sequence ID" value="ANS73255.1"/>
    <property type="molecule type" value="Genomic_DNA"/>
</dbReference>
<dbReference type="SUPFAM" id="SSF46689">
    <property type="entry name" value="Homeodomain-like"/>
    <property type="match status" value="2"/>
</dbReference>
<dbReference type="STRING" id="1462996.AWM70_00535"/>
<dbReference type="PANTHER" id="PTHR43280:SF28">
    <property type="entry name" value="HTH-TYPE TRANSCRIPTIONAL ACTIVATOR RHAS"/>
    <property type="match status" value="1"/>
</dbReference>
<keyword evidence="1" id="KW-0805">Transcription regulation</keyword>
<reference evidence="5 6" key="1">
    <citation type="submission" date="2016-01" db="EMBL/GenBank/DDBJ databases">
        <title>Complete Genome Sequence of Paenibacillus yonginensis DCY84, a novel Plant Growth-Promoting Bacteria with Elicitation of Induced Systemic Resistance.</title>
        <authorList>
            <person name="Kim Y.J."/>
            <person name="Yang D.C."/>
            <person name="Sukweenadhi J."/>
        </authorList>
    </citation>
    <scope>NUCLEOTIDE SEQUENCE [LARGE SCALE GENOMIC DNA]</scope>
    <source>
        <strain evidence="5 6">DCY84</strain>
    </source>
</reference>
<dbReference type="InterPro" id="IPR020449">
    <property type="entry name" value="Tscrpt_reg_AraC-type_HTH"/>
</dbReference>
<evidence type="ECO:0000313" key="5">
    <source>
        <dbReference type="EMBL" id="ANS73255.1"/>
    </source>
</evidence>
<proteinExistence type="predicted"/>
<dbReference type="PROSITE" id="PS00041">
    <property type="entry name" value="HTH_ARAC_FAMILY_1"/>
    <property type="match status" value="1"/>
</dbReference>
<dbReference type="InterPro" id="IPR014710">
    <property type="entry name" value="RmlC-like_jellyroll"/>
</dbReference>
<evidence type="ECO:0000259" key="4">
    <source>
        <dbReference type="PROSITE" id="PS01124"/>
    </source>
</evidence>
<keyword evidence="2" id="KW-0238">DNA-binding</keyword>
<gene>
    <name evidence="5" type="ORF">AWM70_00535</name>
</gene>
<dbReference type="OrthoDB" id="9791615at2"/>
<dbReference type="PRINTS" id="PR00032">
    <property type="entry name" value="HTHARAC"/>
</dbReference>